<dbReference type="InterPro" id="IPR004089">
    <property type="entry name" value="MCPsignal_dom"/>
</dbReference>
<feature type="region of interest" description="Disordered" evidence="4">
    <location>
        <begin position="23"/>
        <end position="42"/>
    </location>
</feature>
<gene>
    <name evidence="6" type="ORF">HJG44_07755</name>
</gene>
<dbReference type="GO" id="GO:0035438">
    <property type="term" value="F:cyclic-di-GMP binding"/>
    <property type="evidence" value="ECO:0007669"/>
    <property type="project" value="InterPro"/>
</dbReference>
<evidence type="ECO:0000256" key="3">
    <source>
        <dbReference type="PROSITE-ProRule" id="PRU00284"/>
    </source>
</evidence>
<dbReference type="InterPro" id="IPR004090">
    <property type="entry name" value="Chemotax_Me-accpt_rcpt"/>
</dbReference>
<dbReference type="SUPFAM" id="SSF58104">
    <property type="entry name" value="Methyl-accepting chemotaxis protein (MCP) signaling domain"/>
    <property type="match status" value="1"/>
</dbReference>
<dbReference type="GO" id="GO:0016020">
    <property type="term" value="C:membrane"/>
    <property type="evidence" value="ECO:0007669"/>
    <property type="project" value="InterPro"/>
</dbReference>
<keyword evidence="7" id="KW-1185">Reference proteome</keyword>
<accession>A0A849I4K2</accession>
<feature type="domain" description="Methyl-accepting transducer" evidence="5">
    <location>
        <begin position="51"/>
        <end position="294"/>
    </location>
</feature>
<dbReference type="RefSeq" id="WP_171217773.1">
    <property type="nucleotide sequence ID" value="NZ_JABEPP010000002.1"/>
</dbReference>
<dbReference type="GO" id="GO:0004888">
    <property type="term" value="F:transmembrane signaling receptor activity"/>
    <property type="evidence" value="ECO:0007669"/>
    <property type="project" value="InterPro"/>
</dbReference>
<evidence type="ECO:0000259" key="5">
    <source>
        <dbReference type="PROSITE" id="PS50111"/>
    </source>
</evidence>
<dbReference type="GO" id="GO:0007165">
    <property type="term" value="P:signal transduction"/>
    <property type="evidence" value="ECO:0007669"/>
    <property type="project" value="UniProtKB-KW"/>
</dbReference>
<organism evidence="6 7">
    <name type="scientific">Enterovirga aerilata</name>
    <dbReference type="NCBI Taxonomy" id="2730920"/>
    <lineage>
        <taxon>Bacteria</taxon>
        <taxon>Pseudomonadati</taxon>
        <taxon>Pseudomonadota</taxon>
        <taxon>Alphaproteobacteria</taxon>
        <taxon>Hyphomicrobiales</taxon>
        <taxon>Methylobacteriaceae</taxon>
        <taxon>Enterovirga</taxon>
    </lineage>
</organism>
<dbReference type="SUPFAM" id="SSF141371">
    <property type="entry name" value="PilZ domain-like"/>
    <property type="match status" value="1"/>
</dbReference>
<dbReference type="EMBL" id="JABEPP010000002">
    <property type="protein sequence ID" value="NNM72288.1"/>
    <property type="molecule type" value="Genomic_DNA"/>
</dbReference>
<comment type="similarity">
    <text evidence="2">Belongs to the methyl-accepting chemotaxis (MCP) protein family.</text>
</comment>
<evidence type="ECO:0000313" key="6">
    <source>
        <dbReference type="EMBL" id="NNM72288.1"/>
    </source>
</evidence>
<dbReference type="PANTHER" id="PTHR32089:SF112">
    <property type="entry name" value="LYSOZYME-LIKE PROTEIN-RELATED"/>
    <property type="match status" value="1"/>
</dbReference>
<dbReference type="InterPro" id="IPR009875">
    <property type="entry name" value="PilZ_domain"/>
</dbReference>
<protein>
    <submittedName>
        <fullName evidence="6">Methyl-accepting chemotaxis protein</fullName>
    </submittedName>
</protein>
<dbReference type="GO" id="GO:0006935">
    <property type="term" value="P:chemotaxis"/>
    <property type="evidence" value="ECO:0007669"/>
    <property type="project" value="InterPro"/>
</dbReference>
<dbReference type="SMART" id="SM00283">
    <property type="entry name" value="MA"/>
    <property type="match status" value="1"/>
</dbReference>
<proteinExistence type="inferred from homology"/>
<dbReference type="Pfam" id="PF00015">
    <property type="entry name" value="MCPsignal"/>
    <property type="match status" value="1"/>
</dbReference>
<dbReference type="Proteomes" id="UP000564885">
    <property type="component" value="Unassembled WGS sequence"/>
</dbReference>
<evidence type="ECO:0000313" key="7">
    <source>
        <dbReference type="Proteomes" id="UP000564885"/>
    </source>
</evidence>
<dbReference type="PANTHER" id="PTHR32089">
    <property type="entry name" value="METHYL-ACCEPTING CHEMOTAXIS PROTEIN MCPB"/>
    <property type="match status" value="1"/>
</dbReference>
<dbReference type="Gene3D" id="1.10.287.950">
    <property type="entry name" value="Methyl-accepting chemotaxis protein"/>
    <property type="match status" value="1"/>
</dbReference>
<evidence type="ECO:0000256" key="4">
    <source>
        <dbReference type="SAM" id="MobiDB-lite"/>
    </source>
</evidence>
<keyword evidence="1 3" id="KW-0807">Transducer</keyword>
<reference evidence="6 7" key="1">
    <citation type="submission" date="2020-04" db="EMBL/GenBank/DDBJ databases">
        <title>Enterovirga sp. isolate from soil.</title>
        <authorList>
            <person name="Chea S."/>
            <person name="Kim D.-U."/>
        </authorList>
    </citation>
    <scope>NUCLEOTIDE SEQUENCE [LARGE SCALE GENOMIC DNA]</scope>
    <source>
        <strain evidence="6 7">DB1703</strain>
    </source>
</reference>
<evidence type="ECO:0000256" key="1">
    <source>
        <dbReference type="ARBA" id="ARBA00023224"/>
    </source>
</evidence>
<dbReference type="AlphaFoldDB" id="A0A849I4K2"/>
<dbReference type="PRINTS" id="PR00260">
    <property type="entry name" value="CHEMTRNSDUCR"/>
</dbReference>
<evidence type="ECO:0000256" key="2">
    <source>
        <dbReference type="ARBA" id="ARBA00029447"/>
    </source>
</evidence>
<dbReference type="Pfam" id="PF07238">
    <property type="entry name" value="PilZ"/>
    <property type="match status" value="1"/>
</dbReference>
<dbReference type="PROSITE" id="PS50111">
    <property type="entry name" value="CHEMOTAXIS_TRANSDUC_2"/>
    <property type="match status" value="1"/>
</dbReference>
<sequence>MRALLGFATRRKDAVRMRALDPAPLAPAYPQTVTPPQPSRSDLDADTLDAVEEDVLEGIRQVTSAVERAARDSAGAEAELGRISDVAAELRAASRDAAAQSASLAALIEEFAGSAGEIDRAMQLAQGSLAEAVASSRSAEELMAALVQASTEIVSIINTVAAIAQQTNLLALNATIEAARAGPAGRGFAVVAGEVKALSVEAGRAIGDIRGRIDNVRQSATASAEAIQRVVASVRDVEPIFGMVRSAVTEQTYSIGQIAERAVESSSYVDQVNARAEAASAAARAATARVTHAHQALSEADALASGLKRRFVTVLRHSTVGDRRRTHRFPIELPARLLSPGRLPVPVRTIDLGSGGALIACPAETSLDSENLAVEIGDLGRFPIRAVGRSTLGLHCAFKDIEAATQQRLAALLERTERDYAPMIATAQGAAREVKEVLERLVGSGRLPKADLFAASYHEILGSNPKQFDSPATAVLEAELPVVLERVMASDANILFCIAVDRNGYCPVHNRRYSHPQRPEDPLWNIAHSRNKRIFDDRAGITAARSMRAFLVQSYARDMGGETAVMTREVDAPIRPFGRHWGALRVGYAY</sequence>
<comment type="caution">
    <text evidence="6">The sequence shown here is derived from an EMBL/GenBank/DDBJ whole genome shotgun (WGS) entry which is preliminary data.</text>
</comment>
<dbReference type="Gene3D" id="2.40.10.220">
    <property type="entry name" value="predicted glycosyltransferase like domains"/>
    <property type="match status" value="1"/>
</dbReference>
<name>A0A849I4K2_9HYPH</name>